<dbReference type="EMBL" id="CP107567">
    <property type="protein sequence ID" value="UYQ60456.1"/>
    <property type="molecule type" value="Genomic_DNA"/>
</dbReference>
<evidence type="ECO:0000259" key="2">
    <source>
        <dbReference type="Pfam" id="PF02517"/>
    </source>
</evidence>
<keyword evidence="3" id="KW-0645">Protease</keyword>
<keyword evidence="1" id="KW-1133">Transmembrane helix</keyword>
<dbReference type="RefSeq" id="WP_264241662.1">
    <property type="nucleotide sequence ID" value="NZ_CP107567.1"/>
</dbReference>
<gene>
    <name evidence="3" type="ORF">OGH68_02495</name>
</gene>
<evidence type="ECO:0000313" key="4">
    <source>
        <dbReference type="Proteomes" id="UP001163878"/>
    </source>
</evidence>
<feature type="transmembrane region" description="Helical" evidence="1">
    <location>
        <begin position="115"/>
        <end position="135"/>
    </location>
</feature>
<dbReference type="PIRSF" id="PIRSF026622">
    <property type="entry name" value="Proteas_026622"/>
    <property type="match status" value="1"/>
</dbReference>
<keyword evidence="1" id="KW-0812">Transmembrane</keyword>
<keyword evidence="3" id="KW-0482">Metalloprotease</keyword>
<feature type="transmembrane region" description="Helical" evidence="1">
    <location>
        <begin position="185"/>
        <end position="208"/>
    </location>
</feature>
<evidence type="ECO:0000256" key="1">
    <source>
        <dbReference type="SAM" id="Phobius"/>
    </source>
</evidence>
<keyword evidence="3" id="KW-0378">Hydrolase</keyword>
<evidence type="ECO:0000313" key="3">
    <source>
        <dbReference type="EMBL" id="UYQ60456.1"/>
    </source>
</evidence>
<feature type="transmembrane region" description="Helical" evidence="1">
    <location>
        <begin position="147"/>
        <end position="165"/>
    </location>
</feature>
<feature type="transmembrane region" description="Helical" evidence="1">
    <location>
        <begin position="12"/>
        <end position="30"/>
    </location>
</feature>
<accession>A0ABY6I0U2</accession>
<protein>
    <submittedName>
        <fullName evidence="3">CPBP family intramembrane metalloprotease</fullName>
    </submittedName>
</protein>
<dbReference type="PANTHER" id="PTHR39430:SF1">
    <property type="entry name" value="PROTEASE"/>
    <property type="match status" value="1"/>
</dbReference>
<feature type="domain" description="CAAX prenyl protease 2/Lysostaphin resistance protein A-like" evidence="2">
    <location>
        <begin position="120"/>
        <end position="229"/>
    </location>
</feature>
<dbReference type="Pfam" id="PF02517">
    <property type="entry name" value="Rce1-like"/>
    <property type="match status" value="1"/>
</dbReference>
<organism evidence="3 4">
    <name type="scientific">Streptomyces peucetius</name>
    <dbReference type="NCBI Taxonomy" id="1950"/>
    <lineage>
        <taxon>Bacteria</taxon>
        <taxon>Bacillati</taxon>
        <taxon>Actinomycetota</taxon>
        <taxon>Actinomycetes</taxon>
        <taxon>Kitasatosporales</taxon>
        <taxon>Streptomycetaceae</taxon>
        <taxon>Streptomyces</taxon>
    </lineage>
</organism>
<dbReference type="InterPro" id="IPR015837">
    <property type="entry name" value="UCP026622_CAAX_protease"/>
</dbReference>
<keyword evidence="1" id="KW-0472">Membrane</keyword>
<feature type="transmembrane region" description="Helical" evidence="1">
    <location>
        <begin position="36"/>
        <end position="54"/>
    </location>
</feature>
<dbReference type="Proteomes" id="UP001163878">
    <property type="component" value="Chromosome"/>
</dbReference>
<dbReference type="InterPro" id="IPR003675">
    <property type="entry name" value="Rce1/LyrA-like_dom"/>
</dbReference>
<reference evidence="3" key="1">
    <citation type="submission" date="2022-10" db="EMBL/GenBank/DDBJ databases">
        <title>Cytochrome P450 Catalyzes Benzene Ring Formation in the Biosynthesis of Trialkyl-Substituted Aromatic Polyketides.</title>
        <authorList>
            <person name="Zhao E."/>
            <person name="Ge H."/>
        </authorList>
    </citation>
    <scope>NUCLEOTIDE SEQUENCE</scope>
    <source>
        <strain evidence="3">NA0869</strain>
    </source>
</reference>
<dbReference type="GO" id="GO:0008237">
    <property type="term" value="F:metallopeptidase activity"/>
    <property type="evidence" value="ECO:0007669"/>
    <property type="project" value="UniProtKB-KW"/>
</dbReference>
<proteinExistence type="predicted"/>
<feature type="transmembrane region" description="Helical" evidence="1">
    <location>
        <begin position="75"/>
        <end position="95"/>
    </location>
</feature>
<dbReference type="PANTHER" id="PTHR39430">
    <property type="entry name" value="MEMBRANE-ASSOCIATED PROTEASE-RELATED"/>
    <property type="match status" value="1"/>
</dbReference>
<name>A0ABY6I0U2_STRPE</name>
<keyword evidence="4" id="KW-1185">Reference proteome</keyword>
<sequence>MLLVANVGDPCTAMWMLLLAVVVLAAANALNDLLAPGWYVPVCVVAAVLLVLIARRSGLTWEDLGLGRAAARRGLRWGLVLVGAVLVVLSVGLALPFAREAFQDERAAGLSSEELVYRVLVHVPLGTVLLEEIAFRGVLWAMVWRRWGPVWATVVSSVFFGLWHVQPSRGLTRANAAAQAVFGVGQVGVALSVTAAVVGTALAGVLLCELRRRSGSLIPPVALHCALNSAGYALAWAASRWWG</sequence>